<name>X1NUZ8_9ZZZZ</name>
<dbReference type="EMBL" id="BARV01038374">
    <property type="protein sequence ID" value="GAI47443.1"/>
    <property type="molecule type" value="Genomic_DNA"/>
</dbReference>
<gene>
    <name evidence="1" type="ORF">S06H3_59139</name>
</gene>
<feature type="non-terminal residue" evidence="1">
    <location>
        <position position="205"/>
    </location>
</feature>
<comment type="caution">
    <text evidence="1">The sequence shown here is derived from an EMBL/GenBank/DDBJ whole genome shotgun (WGS) entry which is preliminary data.</text>
</comment>
<sequence>GQGLNIPAITGDIDGDLRPVPPTIGADEPTLVSCDAPILTAKANNVAISITGCSGSTIALTANPTGGSGCSGTWEYAWFDGTNYWNGTGFISVAEVWNTSYDNINVINVTVSTTYTAKVRCSDETSCNSESNVIVTIISAPANITAAIGDPANGLEHYIDISWDTVTGIDGYELQYSTDSLTWNTLYSGTLTSYAHNCGDNPNRV</sequence>
<dbReference type="Gene3D" id="2.60.40.10">
    <property type="entry name" value="Immunoglobulins"/>
    <property type="match status" value="1"/>
</dbReference>
<accession>X1NUZ8</accession>
<dbReference type="AlphaFoldDB" id="X1NUZ8"/>
<feature type="non-terminal residue" evidence="1">
    <location>
        <position position="1"/>
    </location>
</feature>
<proteinExistence type="predicted"/>
<reference evidence="1" key="1">
    <citation type="journal article" date="2014" name="Front. Microbiol.">
        <title>High frequency of phylogenetically diverse reductive dehalogenase-homologous genes in deep subseafloor sedimentary metagenomes.</title>
        <authorList>
            <person name="Kawai M."/>
            <person name="Futagami T."/>
            <person name="Toyoda A."/>
            <person name="Takaki Y."/>
            <person name="Nishi S."/>
            <person name="Hori S."/>
            <person name="Arai W."/>
            <person name="Tsubouchi T."/>
            <person name="Morono Y."/>
            <person name="Uchiyama I."/>
            <person name="Ito T."/>
            <person name="Fujiyama A."/>
            <person name="Inagaki F."/>
            <person name="Takami H."/>
        </authorList>
    </citation>
    <scope>NUCLEOTIDE SEQUENCE</scope>
    <source>
        <strain evidence="1">Expedition CK06-06</strain>
    </source>
</reference>
<dbReference type="InterPro" id="IPR013783">
    <property type="entry name" value="Ig-like_fold"/>
</dbReference>
<protein>
    <recommendedName>
        <fullName evidence="2">Ig-like domain-containing protein</fullName>
    </recommendedName>
</protein>
<evidence type="ECO:0000313" key="1">
    <source>
        <dbReference type="EMBL" id="GAI47443.1"/>
    </source>
</evidence>
<organism evidence="1">
    <name type="scientific">marine sediment metagenome</name>
    <dbReference type="NCBI Taxonomy" id="412755"/>
    <lineage>
        <taxon>unclassified sequences</taxon>
        <taxon>metagenomes</taxon>
        <taxon>ecological metagenomes</taxon>
    </lineage>
</organism>
<evidence type="ECO:0008006" key="2">
    <source>
        <dbReference type="Google" id="ProtNLM"/>
    </source>
</evidence>